<dbReference type="EMBL" id="JABSTR010000004">
    <property type="protein sequence ID" value="KAH9366961.1"/>
    <property type="molecule type" value="Genomic_DNA"/>
</dbReference>
<comment type="caution">
    <text evidence="2">The sequence shown here is derived from an EMBL/GenBank/DDBJ whole genome shotgun (WGS) entry which is preliminary data.</text>
</comment>
<keyword evidence="3" id="KW-1185">Reference proteome</keyword>
<evidence type="ECO:0000313" key="3">
    <source>
        <dbReference type="Proteomes" id="UP000821853"/>
    </source>
</evidence>
<dbReference type="Proteomes" id="UP000821853">
    <property type="component" value="Chromosome 2"/>
</dbReference>
<gene>
    <name evidence="2" type="ORF">HPB48_000830</name>
</gene>
<dbReference type="InterPro" id="IPR036691">
    <property type="entry name" value="Endo/exonu/phosph_ase_sf"/>
</dbReference>
<dbReference type="AlphaFoldDB" id="A0A9J6FX69"/>
<dbReference type="OrthoDB" id="6497143at2759"/>
<dbReference type="Pfam" id="PF14529">
    <property type="entry name" value="Exo_endo_phos_2"/>
    <property type="match status" value="1"/>
</dbReference>
<reference evidence="2 3" key="1">
    <citation type="journal article" date="2020" name="Cell">
        <title>Large-Scale Comparative Analyses of Tick Genomes Elucidate Their Genetic Diversity and Vector Capacities.</title>
        <authorList>
            <consortium name="Tick Genome and Microbiome Consortium (TIGMIC)"/>
            <person name="Jia N."/>
            <person name="Wang J."/>
            <person name="Shi W."/>
            <person name="Du L."/>
            <person name="Sun Y."/>
            <person name="Zhan W."/>
            <person name="Jiang J.F."/>
            <person name="Wang Q."/>
            <person name="Zhang B."/>
            <person name="Ji P."/>
            <person name="Bell-Sakyi L."/>
            <person name="Cui X.M."/>
            <person name="Yuan T.T."/>
            <person name="Jiang B.G."/>
            <person name="Yang W.F."/>
            <person name="Lam T.T."/>
            <person name="Chang Q.C."/>
            <person name="Ding S.J."/>
            <person name="Wang X.J."/>
            <person name="Zhu J.G."/>
            <person name="Ruan X.D."/>
            <person name="Zhao L."/>
            <person name="Wei J.T."/>
            <person name="Ye R.Z."/>
            <person name="Que T.C."/>
            <person name="Du C.H."/>
            <person name="Zhou Y.H."/>
            <person name="Cheng J.X."/>
            <person name="Dai P.F."/>
            <person name="Guo W.B."/>
            <person name="Han X.H."/>
            <person name="Huang E.J."/>
            <person name="Li L.F."/>
            <person name="Wei W."/>
            <person name="Gao Y.C."/>
            <person name="Liu J.Z."/>
            <person name="Shao H.Z."/>
            <person name="Wang X."/>
            <person name="Wang C.C."/>
            <person name="Yang T.C."/>
            <person name="Huo Q.B."/>
            <person name="Li W."/>
            <person name="Chen H.Y."/>
            <person name="Chen S.E."/>
            <person name="Zhou L.G."/>
            <person name="Ni X.B."/>
            <person name="Tian J.H."/>
            <person name="Sheng Y."/>
            <person name="Liu T."/>
            <person name="Pan Y.S."/>
            <person name="Xia L.Y."/>
            <person name="Li J."/>
            <person name="Zhao F."/>
            <person name="Cao W.C."/>
        </authorList>
    </citation>
    <scope>NUCLEOTIDE SEQUENCE [LARGE SCALE GENOMIC DNA]</scope>
    <source>
        <strain evidence="2">HaeL-2018</strain>
    </source>
</reference>
<evidence type="ECO:0000313" key="2">
    <source>
        <dbReference type="EMBL" id="KAH9366961.1"/>
    </source>
</evidence>
<name>A0A9J6FX69_HAELO</name>
<organism evidence="2 3">
    <name type="scientific">Haemaphysalis longicornis</name>
    <name type="common">Bush tick</name>
    <dbReference type="NCBI Taxonomy" id="44386"/>
    <lineage>
        <taxon>Eukaryota</taxon>
        <taxon>Metazoa</taxon>
        <taxon>Ecdysozoa</taxon>
        <taxon>Arthropoda</taxon>
        <taxon>Chelicerata</taxon>
        <taxon>Arachnida</taxon>
        <taxon>Acari</taxon>
        <taxon>Parasitiformes</taxon>
        <taxon>Ixodida</taxon>
        <taxon>Ixodoidea</taxon>
        <taxon>Ixodidae</taxon>
        <taxon>Haemaphysalinae</taxon>
        <taxon>Haemaphysalis</taxon>
    </lineage>
</organism>
<dbReference type="SUPFAM" id="SSF56219">
    <property type="entry name" value="DNase I-like"/>
    <property type="match status" value="1"/>
</dbReference>
<dbReference type="InterPro" id="IPR005135">
    <property type="entry name" value="Endo/exonuclease/phosphatase"/>
</dbReference>
<dbReference type="Gene3D" id="3.60.10.10">
    <property type="entry name" value="Endonuclease/exonuclease/phosphatase"/>
    <property type="match status" value="1"/>
</dbReference>
<feature type="domain" description="Endonuclease/exonuclease/phosphatase" evidence="1">
    <location>
        <begin position="205"/>
        <end position="304"/>
    </location>
</feature>
<accession>A0A9J6FX69</accession>
<dbReference type="VEuPathDB" id="VectorBase:HLOH_054735"/>
<sequence length="516" mass="58073">MGFNNLFYSAGAATLEEDQNCCYSPALSRRSGEEQYSRGRCIQLSVPLLALRCRGTPPSTASAGSGAASATILPQPNLPWRAALRSGNPEEQIRPTHVQIVQWNCRGFRSRAKRANLRLFLSTLDSLPAVVALQEPGSGATLTKYITFQQDYSFCVCVHKNYTANLVDLELQTEYSYGDTSSVQETRCTTPHTQRLLSPRLKNVTFAALFSRALKAVGREPLVIVGDFNAHSTLWGYVREEKRGRKLAELASTLRLTLHTDPAYPTRVGNSVTQDTCPDLTFTKNITHAEWANTEETLGSHHCLMNTTVRTKPLARPHAQARLPDLNKFQQSYISSASIHEQGYHAWAQGLVTHLRLVETKLPLSEATPEVDNHLLHIWEARHILSRRWHRQKHNRKLKIRISELTQRAADYAAQLADSNWVDRCNTTARQMSSRSTWRLFRALIDPTQTCAETQKHLQRAIHSFDGDTPKLACKLRDQYLCTQQDPRGPAYSYAGSENAEQDQLFQLHDLKAALA</sequence>
<dbReference type="GO" id="GO:0003824">
    <property type="term" value="F:catalytic activity"/>
    <property type="evidence" value="ECO:0007669"/>
    <property type="project" value="InterPro"/>
</dbReference>
<evidence type="ECO:0000259" key="1">
    <source>
        <dbReference type="Pfam" id="PF14529"/>
    </source>
</evidence>
<protein>
    <recommendedName>
        <fullName evidence="1">Endonuclease/exonuclease/phosphatase domain-containing protein</fullName>
    </recommendedName>
</protein>
<proteinExistence type="predicted"/>